<feature type="compositionally biased region" description="Polar residues" evidence="1">
    <location>
        <begin position="1"/>
        <end position="11"/>
    </location>
</feature>
<accession>A0AB34JIJ9</accession>
<protein>
    <submittedName>
        <fullName evidence="2">Uncharacterized protein</fullName>
    </submittedName>
</protein>
<reference evidence="2 3" key="1">
    <citation type="journal article" date="2024" name="Science">
        <title>Giant polyketide synthase enzymes in the biosynthesis of giant marine polyether toxins.</title>
        <authorList>
            <person name="Fallon T.R."/>
            <person name="Shende V.V."/>
            <person name="Wierzbicki I.H."/>
            <person name="Pendleton A.L."/>
            <person name="Watervoot N.F."/>
            <person name="Auber R.P."/>
            <person name="Gonzalez D.J."/>
            <person name="Wisecaver J.H."/>
            <person name="Moore B.S."/>
        </authorList>
    </citation>
    <scope>NUCLEOTIDE SEQUENCE [LARGE SCALE GENOMIC DNA]</scope>
    <source>
        <strain evidence="2 3">12B1</strain>
    </source>
</reference>
<evidence type="ECO:0000313" key="2">
    <source>
        <dbReference type="EMBL" id="KAL1521895.1"/>
    </source>
</evidence>
<feature type="region of interest" description="Disordered" evidence="1">
    <location>
        <begin position="1"/>
        <end position="21"/>
    </location>
</feature>
<sequence>METRAGTSQEPPQMLKKPFLQDGRDGWRHHWRHGLVGAINYWAGGSRENVVKMLVTLARDQFGVGEEMADALHLERDTVTTMRAIADNVRKAVGVLKTDGGSTEEQRKEYSILLAAAFGAPSMEGERHGTAKRIGEYLH</sequence>
<proteinExistence type="predicted"/>
<evidence type="ECO:0000256" key="1">
    <source>
        <dbReference type="SAM" id="MobiDB-lite"/>
    </source>
</evidence>
<dbReference type="Proteomes" id="UP001515480">
    <property type="component" value="Unassembled WGS sequence"/>
</dbReference>
<comment type="caution">
    <text evidence="2">The sequence shown here is derived from an EMBL/GenBank/DDBJ whole genome shotgun (WGS) entry which is preliminary data.</text>
</comment>
<dbReference type="AlphaFoldDB" id="A0AB34JIJ9"/>
<dbReference type="EMBL" id="JBGBPQ010000007">
    <property type="protein sequence ID" value="KAL1521895.1"/>
    <property type="molecule type" value="Genomic_DNA"/>
</dbReference>
<name>A0AB34JIJ9_PRYPA</name>
<gene>
    <name evidence="2" type="ORF">AB1Y20_021546</name>
</gene>
<keyword evidence="3" id="KW-1185">Reference proteome</keyword>
<organism evidence="2 3">
    <name type="scientific">Prymnesium parvum</name>
    <name type="common">Toxic golden alga</name>
    <dbReference type="NCBI Taxonomy" id="97485"/>
    <lineage>
        <taxon>Eukaryota</taxon>
        <taxon>Haptista</taxon>
        <taxon>Haptophyta</taxon>
        <taxon>Prymnesiophyceae</taxon>
        <taxon>Prymnesiales</taxon>
        <taxon>Prymnesiaceae</taxon>
        <taxon>Prymnesium</taxon>
    </lineage>
</organism>
<evidence type="ECO:0000313" key="3">
    <source>
        <dbReference type="Proteomes" id="UP001515480"/>
    </source>
</evidence>